<proteinExistence type="predicted"/>
<name>A0A067R6B5_ZOONE</name>
<dbReference type="InParanoid" id="A0A067R6B5"/>
<evidence type="ECO:0000313" key="4">
    <source>
        <dbReference type="Proteomes" id="UP000027135"/>
    </source>
</evidence>
<gene>
    <name evidence="3" type="ORF">L798_07344</name>
</gene>
<organism evidence="3 4">
    <name type="scientific">Zootermopsis nevadensis</name>
    <name type="common">Dampwood termite</name>
    <dbReference type="NCBI Taxonomy" id="136037"/>
    <lineage>
        <taxon>Eukaryota</taxon>
        <taxon>Metazoa</taxon>
        <taxon>Ecdysozoa</taxon>
        <taxon>Arthropoda</taxon>
        <taxon>Hexapoda</taxon>
        <taxon>Insecta</taxon>
        <taxon>Pterygota</taxon>
        <taxon>Neoptera</taxon>
        <taxon>Polyneoptera</taxon>
        <taxon>Dictyoptera</taxon>
        <taxon>Blattodea</taxon>
        <taxon>Blattoidea</taxon>
        <taxon>Termitoidae</taxon>
        <taxon>Termopsidae</taxon>
        <taxon>Zootermopsis</taxon>
    </lineage>
</organism>
<evidence type="ECO:0000313" key="3">
    <source>
        <dbReference type="EMBL" id="KDR18942.1"/>
    </source>
</evidence>
<dbReference type="EMBL" id="KK852666">
    <property type="protein sequence ID" value="KDR18942.1"/>
    <property type="molecule type" value="Genomic_DNA"/>
</dbReference>
<keyword evidence="4" id="KW-1185">Reference proteome</keyword>
<feature type="region of interest" description="Disordered" evidence="2">
    <location>
        <begin position="377"/>
        <end position="405"/>
    </location>
</feature>
<accession>A0A067R6B5</accession>
<evidence type="ECO:0000256" key="2">
    <source>
        <dbReference type="SAM" id="MobiDB-lite"/>
    </source>
</evidence>
<protein>
    <submittedName>
        <fullName evidence="3">Uncharacterized protein</fullName>
    </submittedName>
</protein>
<dbReference type="Proteomes" id="UP000027135">
    <property type="component" value="Unassembled WGS sequence"/>
</dbReference>
<keyword evidence="1" id="KW-0175">Coiled coil</keyword>
<feature type="compositionally biased region" description="Basic and acidic residues" evidence="2">
    <location>
        <begin position="441"/>
        <end position="450"/>
    </location>
</feature>
<evidence type="ECO:0000256" key="1">
    <source>
        <dbReference type="SAM" id="Coils"/>
    </source>
</evidence>
<feature type="region of interest" description="Disordered" evidence="2">
    <location>
        <begin position="418"/>
        <end position="450"/>
    </location>
</feature>
<sequence>MDFPTYLSTGDKFRSLHTKNDKNAVEKTIHVSDDDDDIEVNVFDEDNPRHSLHELEETVSQLVSDMEMDENQLLEHLSCLENEGVTSSKASDKDVLQNGNLKLENTMSNITSTQYESSQKHGPLEDNRSIRAEIKLLVKTSDTGKEEIEIRSMREYLDTEVSRRQEYVPSTFKGDPKASEDMLKTFQEQVNLPHHLKLLDREISLKLNQSPGFKNDESIRLSHELLQSDPSHNIKICKGTTIGNDLLKNTECIPSVHNLKPAYTSVPSEHQYYSTEKPLLWPHDIKLIGDSATQEPKTHKKRQQENILNDNKHHSKYYQDQQHEQYQSVKEESCKYSQEKTIKQKIREIRNNNLEMKVEETEASAKCPPKIKSLKEGKHTQKMKQLENSSETKLTGRYQQKVGHKQSVVEETQILQEQNAEETAETMQGKSQIRKPRLKPKQQEGKEENRQLQQIQRLFIRSPDFVLSEPVNLLPSDGGTKQRNSPVVGVSSATKERSHQIKKLLVRSVDSENCITFPEVSPPSTLPSGLLPILITPSPPPQQLPKTRLFENLPQVPLASEEDLRSLSSLSQNIPFQNILFSFLPMDNQSDISDSSNTYTPTTHYLSMPSLLVRASSNTTSFNQKPLSSSLTKVASMPSLQDSTSIITKFHKPYMSSSHNSDAEPKDWTSLLDNEDEPSVIMQGSLNTSQIYSPSSVAASTFRISDTHQSFLQPNPSPPRSPGSSIHHSKSPFSSFSSFHSEVLIPHRSRAFYRHERTSPNIFSDCCSDPLITTSPKSPGTSKQHRHNQSSQVNTITSCPQTLSSNAQAISDPWYMQTEFLLSPSAIPSGYCTWVSTPNQQTYSRGKEGVDFKISYFVDR</sequence>
<feature type="region of interest" description="Disordered" evidence="2">
    <location>
        <begin position="474"/>
        <end position="494"/>
    </location>
</feature>
<dbReference type="AlphaFoldDB" id="A0A067R6B5"/>
<feature type="region of interest" description="Disordered" evidence="2">
    <location>
        <begin position="774"/>
        <end position="795"/>
    </location>
</feature>
<feature type="region of interest" description="Disordered" evidence="2">
    <location>
        <begin position="709"/>
        <end position="729"/>
    </location>
</feature>
<feature type="coiled-coil region" evidence="1">
    <location>
        <begin position="52"/>
        <end position="83"/>
    </location>
</feature>
<reference evidence="3 4" key="1">
    <citation type="journal article" date="2014" name="Nat. Commun.">
        <title>Molecular traces of alternative social organization in a termite genome.</title>
        <authorList>
            <person name="Terrapon N."/>
            <person name="Li C."/>
            <person name="Robertson H.M."/>
            <person name="Ji L."/>
            <person name="Meng X."/>
            <person name="Booth W."/>
            <person name="Chen Z."/>
            <person name="Childers C.P."/>
            <person name="Glastad K.M."/>
            <person name="Gokhale K."/>
            <person name="Gowin J."/>
            <person name="Gronenberg W."/>
            <person name="Hermansen R.A."/>
            <person name="Hu H."/>
            <person name="Hunt B.G."/>
            <person name="Huylmans A.K."/>
            <person name="Khalil S.M."/>
            <person name="Mitchell R.D."/>
            <person name="Munoz-Torres M.C."/>
            <person name="Mustard J.A."/>
            <person name="Pan H."/>
            <person name="Reese J.T."/>
            <person name="Scharf M.E."/>
            <person name="Sun F."/>
            <person name="Vogel H."/>
            <person name="Xiao J."/>
            <person name="Yang W."/>
            <person name="Yang Z."/>
            <person name="Yang Z."/>
            <person name="Zhou J."/>
            <person name="Zhu J."/>
            <person name="Brent C.S."/>
            <person name="Elsik C.G."/>
            <person name="Goodisman M.A."/>
            <person name="Liberles D.A."/>
            <person name="Roe R.M."/>
            <person name="Vargo E.L."/>
            <person name="Vilcinskas A."/>
            <person name="Wang J."/>
            <person name="Bornberg-Bauer E."/>
            <person name="Korb J."/>
            <person name="Zhang G."/>
            <person name="Liebig J."/>
        </authorList>
    </citation>
    <scope>NUCLEOTIDE SEQUENCE [LARGE SCALE GENOMIC DNA]</scope>
    <source>
        <tissue evidence="3">Whole organism</tissue>
    </source>
</reference>